<keyword evidence="3 6" id="KW-0540">Nuclease</keyword>
<dbReference type="Gene3D" id="1.10.150.80">
    <property type="entry name" value="HRDC domain"/>
    <property type="match status" value="2"/>
</dbReference>
<accession>A0A369YF24</accession>
<evidence type="ECO:0000259" key="7">
    <source>
        <dbReference type="PROSITE" id="PS50967"/>
    </source>
</evidence>
<evidence type="ECO:0000256" key="6">
    <source>
        <dbReference type="HAMAP-Rule" id="MF_01899"/>
    </source>
</evidence>
<dbReference type="InterPro" id="IPR048579">
    <property type="entry name" value="RNAseD_HRDC_C"/>
</dbReference>
<evidence type="ECO:0000313" key="8">
    <source>
        <dbReference type="EMBL" id="RDE73341.1"/>
    </source>
</evidence>
<sequence>MAIPYLWVDSDEKLREVCEAARQKKAVALDTEFIRIRTFYPQLGLIQLFDGQTVSLIDPKKIQDFSAFCHLLADEQVTKVLHACSEDLEVFQHRFQQLPTPMIDTQIMAGFLGLGASIGFAKLVAHYLEIELDKGASRTDWLARPLSEVQLDYAAADVWYLLPIYQKMQEAMQENRWMPAVREECEQLLQKRQKTVNPNKAYLDISQAWQLTPQQLAVLQVLAKWRLEEAQKRDLALNFVVKEQSLFEIAKMQPKHTSELLNFMHPNEVRIHGKKLLWLVEQGQAVPQENYPEKINRLFDEVGYKQDLKAMQQKLAEIRPLDLPAELLASKRQLNQLFKWHRQGRPQTHLPELMQGWRASFGQLIAEVLA</sequence>
<dbReference type="CDD" id="cd06142">
    <property type="entry name" value="RNaseD_exo"/>
    <property type="match status" value="1"/>
</dbReference>
<dbReference type="Pfam" id="PF01612">
    <property type="entry name" value="DNA_pol_A_exo1"/>
    <property type="match status" value="1"/>
</dbReference>
<reference evidence="8 9" key="1">
    <citation type="submission" date="2018-05" db="EMBL/GenBank/DDBJ databases">
        <title>Draft Genome Sequences for a Diverse set of 7 Haemophilus Species.</title>
        <authorList>
            <person name="Nichols M."/>
            <person name="Topaz N."/>
            <person name="Wang X."/>
            <person name="Wang X."/>
            <person name="Boxrud D."/>
        </authorList>
    </citation>
    <scope>NUCLEOTIDE SEQUENCE [LARGE SCALE GENOMIC DNA]</scope>
    <source>
        <strain evidence="8 9">C2002001239</strain>
    </source>
</reference>
<keyword evidence="5 6" id="KW-0269">Exonuclease</keyword>
<comment type="cofactor">
    <cofactor evidence="6">
        <name>a divalent metal cation</name>
        <dbReference type="ChEBI" id="CHEBI:60240"/>
    </cofactor>
</comment>
<keyword evidence="1 6" id="KW-0963">Cytoplasm</keyword>
<evidence type="ECO:0000256" key="1">
    <source>
        <dbReference type="ARBA" id="ARBA00022490"/>
    </source>
</evidence>
<keyword evidence="4 6" id="KW-0378">Hydrolase</keyword>
<evidence type="ECO:0000256" key="4">
    <source>
        <dbReference type="ARBA" id="ARBA00022801"/>
    </source>
</evidence>
<dbReference type="InterPro" id="IPR012337">
    <property type="entry name" value="RNaseH-like_sf"/>
</dbReference>
<dbReference type="SMART" id="SM00341">
    <property type="entry name" value="HRDC"/>
    <property type="match status" value="1"/>
</dbReference>
<dbReference type="SUPFAM" id="SSF53098">
    <property type="entry name" value="Ribonuclease H-like"/>
    <property type="match status" value="1"/>
</dbReference>
<comment type="catalytic activity">
    <reaction evidence="6">
        <text>Exonucleolytic cleavage that removes extra residues from the 3'-terminus of tRNA to produce 5'-mononucleotides.</text>
        <dbReference type="EC" id="3.1.13.5"/>
    </reaction>
</comment>
<evidence type="ECO:0000256" key="5">
    <source>
        <dbReference type="ARBA" id="ARBA00022839"/>
    </source>
</evidence>
<name>A0A369YF24_9PAST</name>
<dbReference type="HAMAP" id="MF_01899">
    <property type="entry name" value="RNase_D"/>
    <property type="match status" value="1"/>
</dbReference>
<dbReference type="InterPro" id="IPR010997">
    <property type="entry name" value="HRDC-like_sf"/>
</dbReference>
<gene>
    <name evidence="6 8" type="primary">rnd</name>
    <name evidence="8" type="ORF">DPV93_02675</name>
</gene>
<dbReference type="RefSeq" id="WP_111402514.1">
    <property type="nucleotide sequence ID" value="NZ_QEPN01000002.1"/>
</dbReference>
<comment type="function">
    <text evidence="6">Exonuclease involved in the 3' processing of various precursor tRNAs. Initiates hydrolysis at the 3'-terminus of an RNA molecule and releases 5'-mononucleotides.</text>
</comment>
<evidence type="ECO:0000313" key="9">
    <source>
        <dbReference type="Proteomes" id="UP000253872"/>
    </source>
</evidence>
<dbReference type="Pfam" id="PF00570">
    <property type="entry name" value="HRDC"/>
    <property type="match status" value="1"/>
</dbReference>
<dbReference type="SUPFAM" id="SSF47819">
    <property type="entry name" value="HRDC-like"/>
    <property type="match status" value="2"/>
</dbReference>
<comment type="similarity">
    <text evidence="6">Belongs to the RNase D family.</text>
</comment>
<proteinExistence type="inferred from homology"/>
<dbReference type="InterPro" id="IPR051086">
    <property type="entry name" value="RNase_D-like"/>
</dbReference>
<dbReference type="GO" id="GO:0003676">
    <property type="term" value="F:nucleic acid binding"/>
    <property type="evidence" value="ECO:0007669"/>
    <property type="project" value="InterPro"/>
</dbReference>
<dbReference type="PANTHER" id="PTHR47649:SF1">
    <property type="entry name" value="RIBONUCLEASE D"/>
    <property type="match status" value="1"/>
</dbReference>
<dbReference type="Gene3D" id="3.30.420.10">
    <property type="entry name" value="Ribonuclease H-like superfamily/Ribonuclease H"/>
    <property type="match status" value="1"/>
</dbReference>
<dbReference type="GO" id="GO:0005737">
    <property type="term" value="C:cytoplasm"/>
    <property type="evidence" value="ECO:0007669"/>
    <property type="project" value="UniProtKB-SubCell"/>
</dbReference>
<dbReference type="InterPro" id="IPR002562">
    <property type="entry name" value="3'-5'_exonuclease_dom"/>
</dbReference>
<dbReference type="GO" id="GO:0000166">
    <property type="term" value="F:nucleotide binding"/>
    <property type="evidence" value="ECO:0007669"/>
    <property type="project" value="InterPro"/>
</dbReference>
<dbReference type="STRING" id="1035839.GCA_000238795_01490"/>
<organism evidence="8 9">
    <name type="scientific">Haemophilus sputorum</name>
    <dbReference type="NCBI Taxonomy" id="1078480"/>
    <lineage>
        <taxon>Bacteria</taxon>
        <taxon>Pseudomonadati</taxon>
        <taxon>Pseudomonadota</taxon>
        <taxon>Gammaproteobacteria</taxon>
        <taxon>Pasteurellales</taxon>
        <taxon>Pasteurellaceae</taxon>
        <taxon>Haemophilus</taxon>
    </lineage>
</organism>
<evidence type="ECO:0000256" key="2">
    <source>
        <dbReference type="ARBA" id="ARBA00022694"/>
    </source>
</evidence>
<dbReference type="InterPro" id="IPR044876">
    <property type="entry name" value="HRDC_dom_sf"/>
</dbReference>
<dbReference type="EC" id="3.1.13.5" evidence="6"/>
<dbReference type="PANTHER" id="PTHR47649">
    <property type="entry name" value="RIBONUCLEASE D"/>
    <property type="match status" value="1"/>
</dbReference>
<keyword evidence="2 6" id="KW-0819">tRNA processing</keyword>
<dbReference type="NCBIfam" id="TIGR01388">
    <property type="entry name" value="rnd"/>
    <property type="match status" value="1"/>
</dbReference>
<protein>
    <recommendedName>
        <fullName evidence="6">Ribonuclease D</fullName>
        <shortName evidence="6">RNase D</shortName>
        <ecNumber evidence="6">3.1.13.5</ecNumber>
    </recommendedName>
</protein>
<dbReference type="GO" id="GO:0008408">
    <property type="term" value="F:3'-5' exonuclease activity"/>
    <property type="evidence" value="ECO:0007669"/>
    <property type="project" value="InterPro"/>
</dbReference>
<dbReference type="GO" id="GO:0042780">
    <property type="term" value="P:tRNA 3'-end processing"/>
    <property type="evidence" value="ECO:0007669"/>
    <property type="project" value="UniProtKB-UniRule"/>
</dbReference>
<comment type="caution">
    <text evidence="8">The sequence shown here is derived from an EMBL/GenBank/DDBJ whole genome shotgun (WGS) entry which is preliminary data.</text>
</comment>
<evidence type="ECO:0000256" key="3">
    <source>
        <dbReference type="ARBA" id="ARBA00022722"/>
    </source>
</evidence>
<dbReference type="GO" id="GO:0033890">
    <property type="term" value="F:ribonuclease D activity"/>
    <property type="evidence" value="ECO:0007669"/>
    <property type="project" value="UniProtKB-UniRule"/>
</dbReference>
<dbReference type="EMBL" id="QEPN01000002">
    <property type="protein sequence ID" value="RDE73341.1"/>
    <property type="molecule type" value="Genomic_DNA"/>
</dbReference>
<dbReference type="InterPro" id="IPR036397">
    <property type="entry name" value="RNaseH_sf"/>
</dbReference>
<feature type="domain" description="HRDC" evidence="7">
    <location>
        <begin position="212"/>
        <end position="290"/>
    </location>
</feature>
<dbReference type="InterPro" id="IPR006292">
    <property type="entry name" value="RNase_D"/>
</dbReference>
<dbReference type="InterPro" id="IPR002121">
    <property type="entry name" value="HRDC_dom"/>
</dbReference>
<dbReference type="Pfam" id="PF21293">
    <property type="entry name" value="RNAseD_HRDC_C"/>
    <property type="match status" value="1"/>
</dbReference>
<dbReference type="PROSITE" id="PS50967">
    <property type="entry name" value="HRDC"/>
    <property type="match status" value="1"/>
</dbReference>
<comment type="subcellular location">
    <subcellularLocation>
        <location evidence="6">Cytoplasm</location>
    </subcellularLocation>
</comment>
<dbReference type="SMART" id="SM00474">
    <property type="entry name" value="35EXOc"/>
    <property type="match status" value="1"/>
</dbReference>
<dbReference type="AlphaFoldDB" id="A0A369YF24"/>
<dbReference type="Proteomes" id="UP000253872">
    <property type="component" value="Unassembled WGS sequence"/>
</dbReference>